<name>A0A0F6YG52_9BACT</name>
<feature type="transmembrane region" description="Helical" evidence="1">
    <location>
        <begin position="48"/>
        <end position="73"/>
    </location>
</feature>
<reference evidence="2 3" key="1">
    <citation type="submission" date="2015-03" db="EMBL/GenBank/DDBJ databases">
        <title>Genome assembly of Sandaracinus amylolyticus DSM 53668.</title>
        <authorList>
            <person name="Sharma G."/>
            <person name="Subramanian S."/>
        </authorList>
    </citation>
    <scope>NUCLEOTIDE SEQUENCE [LARGE SCALE GENOMIC DNA]</scope>
    <source>
        <strain evidence="2 3">DSM 53668</strain>
    </source>
</reference>
<organism evidence="2 3">
    <name type="scientific">Sandaracinus amylolyticus</name>
    <dbReference type="NCBI Taxonomy" id="927083"/>
    <lineage>
        <taxon>Bacteria</taxon>
        <taxon>Pseudomonadati</taxon>
        <taxon>Myxococcota</taxon>
        <taxon>Polyangia</taxon>
        <taxon>Polyangiales</taxon>
        <taxon>Sandaracinaceae</taxon>
        <taxon>Sandaracinus</taxon>
    </lineage>
</organism>
<evidence type="ECO:0000313" key="2">
    <source>
        <dbReference type="EMBL" id="AKF04397.1"/>
    </source>
</evidence>
<accession>A0A0F6YG52</accession>
<dbReference type="PANTHER" id="PTHR37314:SF4">
    <property type="entry name" value="UPF0700 TRANSMEMBRANE PROTEIN YOAK"/>
    <property type="match status" value="1"/>
</dbReference>
<evidence type="ECO:0000313" key="3">
    <source>
        <dbReference type="Proteomes" id="UP000034883"/>
    </source>
</evidence>
<dbReference type="OrthoDB" id="4272751at2"/>
<dbReference type="AlphaFoldDB" id="A0A0F6YG52"/>
<keyword evidence="3" id="KW-1185">Reference proteome</keyword>
<dbReference type="InterPro" id="IPR010699">
    <property type="entry name" value="DUF1275"/>
</dbReference>
<gene>
    <name evidence="2" type="ORF">DB32_001546</name>
</gene>
<keyword evidence="1" id="KW-0812">Transmembrane</keyword>
<feature type="transmembrane region" description="Helical" evidence="1">
    <location>
        <begin position="85"/>
        <end position="104"/>
    </location>
</feature>
<dbReference type="KEGG" id="samy:DB32_001546"/>
<proteinExistence type="predicted"/>
<dbReference type="Pfam" id="PF06912">
    <property type="entry name" value="DUF1275"/>
    <property type="match status" value="1"/>
</dbReference>
<dbReference type="Proteomes" id="UP000034883">
    <property type="component" value="Chromosome"/>
</dbReference>
<dbReference type="STRING" id="927083.DB32_001546"/>
<protein>
    <recommendedName>
        <fullName evidence="4">DUF1275 domain-containing protein</fullName>
    </recommendedName>
</protein>
<dbReference type="PANTHER" id="PTHR37314">
    <property type="entry name" value="SLR0142 PROTEIN"/>
    <property type="match status" value="1"/>
</dbReference>
<feature type="transmembrane region" description="Helical" evidence="1">
    <location>
        <begin position="189"/>
        <end position="207"/>
    </location>
</feature>
<keyword evidence="1" id="KW-1133">Transmembrane helix</keyword>
<evidence type="ECO:0000256" key="1">
    <source>
        <dbReference type="SAM" id="Phobius"/>
    </source>
</evidence>
<evidence type="ECO:0008006" key="4">
    <source>
        <dbReference type="Google" id="ProtNLM"/>
    </source>
</evidence>
<feature type="transmembrane region" description="Helical" evidence="1">
    <location>
        <begin position="164"/>
        <end position="183"/>
    </location>
</feature>
<dbReference type="EMBL" id="CP011125">
    <property type="protein sequence ID" value="AKF04397.1"/>
    <property type="molecule type" value="Genomic_DNA"/>
</dbReference>
<sequence length="224" mass="22550">MSEPGAPKVPALLALTFVTGLVDAASVLGMGRVFVANMTGNVVFLGFALAGAENVSIVASLVAIAAFLGGALIGGRLSHAHVRRGVIRAFAIELACLAVATGVATLEGPSITLVLIVLLGLAMGIRNAVVRSMAIPDMTTTVLTLTLTGLAADSSLAGGTNPRWARRVAAAVTMLLGALAGALLLRFALAWVIGAAAIVEAVAIVLLERASATTAIAQPAKRHD</sequence>
<keyword evidence="1" id="KW-0472">Membrane</keyword>
<feature type="transmembrane region" description="Helical" evidence="1">
    <location>
        <begin position="110"/>
        <end position="129"/>
    </location>
</feature>